<protein>
    <submittedName>
        <fullName evidence="1">Uncharacterized protein</fullName>
    </submittedName>
</protein>
<sequence>MIMGLDHWPLSIVFFRNSKLTINHKKIFIKSDAMLHALPIHSELQVLLHRVHAVPYEFECMYLHCEGQSLYNLRNCLSNPSNQVIFSLHVWLVHEYTNHNNSDMFTGEIA</sequence>
<reference evidence="2" key="1">
    <citation type="submission" date="2014-03" db="EMBL/GenBank/DDBJ databases">
        <authorList>
            <person name="Aksoy S."/>
            <person name="Warren W."/>
            <person name="Wilson R.K."/>
        </authorList>
    </citation>
    <scope>NUCLEOTIDE SEQUENCE [LARGE SCALE GENOMIC DNA]</scope>
    <source>
        <strain evidence="2">IAEA</strain>
    </source>
</reference>
<accession>A0A1A9ZVZ3</accession>
<evidence type="ECO:0000313" key="2">
    <source>
        <dbReference type="Proteomes" id="UP000092445"/>
    </source>
</evidence>
<dbReference type="VEuPathDB" id="VectorBase:GPAI026734"/>
<dbReference type="Proteomes" id="UP000092445">
    <property type="component" value="Unassembled WGS sequence"/>
</dbReference>
<organism evidence="1 2">
    <name type="scientific">Glossina pallidipes</name>
    <name type="common">Tsetse fly</name>
    <dbReference type="NCBI Taxonomy" id="7398"/>
    <lineage>
        <taxon>Eukaryota</taxon>
        <taxon>Metazoa</taxon>
        <taxon>Ecdysozoa</taxon>
        <taxon>Arthropoda</taxon>
        <taxon>Hexapoda</taxon>
        <taxon>Insecta</taxon>
        <taxon>Pterygota</taxon>
        <taxon>Neoptera</taxon>
        <taxon>Endopterygota</taxon>
        <taxon>Diptera</taxon>
        <taxon>Brachycera</taxon>
        <taxon>Muscomorpha</taxon>
        <taxon>Hippoboscoidea</taxon>
        <taxon>Glossinidae</taxon>
        <taxon>Glossina</taxon>
    </lineage>
</organism>
<proteinExistence type="predicted"/>
<dbReference type="AlphaFoldDB" id="A0A1A9ZVZ3"/>
<evidence type="ECO:0000313" key="1">
    <source>
        <dbReference type="EnsemblMetazoa" id="GPAI026734-PA"/>
    </source>
</evidence>
<keyword evidence="2" id="KW-1185">Reference proteome</keyword>
<dbReference type="EnsemblMetazoa" id="GPAI026734-RA">
    <property type="protein sequence ID" value="GPAI026734-PA"/>
    <property type="gene ID" value="GPAI026734"/>
</dbReference>
<reference evidence="1" key="2">
    <citation type="submission" date="2020-05" db="UniProtKB">
        <authorList>
            <consortium name="EnsemblMetazoa"/>
        </authorList>
    </citation>
    <scope>IDENTIFICATION</scope>
    <source>
        <strain evidence="1">IAEA</strain>
    </source>
</reference>
<name>A0A1A9ZVZ3_GLOPL</name>